<reference evidence="2" key="1">
    <citation type="submission" date="2021-05" db="EMBL/GenBank/DDBJ databases">
        <authorList>
            <person name="Alioto T."/>
            <person name="Alioto T."/>
            <person name="Gomez Garrido J."/>
        </authorList>
    </citation>
    <scope>NUCLEOTIDE SEQUENCE</scope>
</reference>
<protein>
    <submittedName>
        <fullName evidence="2">(northern house mosquito) hypothetical protein</fullName>
    </submittedName>
</protein>
<evidence type="ECO:0000313" key="2">
    <source>
        <dbReference type="EMBL" id="CAG6445788.1"/>
    </source>
</evidence>
<feature type="compositionally biased region" description="Low complexity" evidence="1">
    <location>
        <begin position="29"/>
        <end position="45"/>
    </location>
</feature>
<sequence>MPRRPSWTAVWRLAVPATSAPSSPPPSSRVPWGSSAVPSSPGRSSHITRLRSMVESGSGFPSFFLRGSRTHTQPDKRCFSFRSTLSVHHYFTLETVKNTDDVVPFSGISKDFGLCYFKGKLCLKHLPQTHSHGGLIFFSLTVS</sequence>
<evidence type="ECO:0000256" key="1">
    <source>
        <dbReference type="SAM" id="MobiDB-lite"/>
    </source>
</evidence>
<organism evidence="2">
    <name type="scientific">Culex pipiens</name>
    <name type="common">House mosquito</name>
    <dbReference type="NCBI Taxonomy" id="7175"/>
    <lineage>
        <taxon>Eukaryota</taxon>
        <taxon>Metazoa</taxon>
        <taxon>Ecdysozoa</taxon>
        <taxon>Arthropoda</taxon>
        <taxon>Hexapoda</taxon>
        <taxon>Insecta</taxon>
        <taxon>Pterygota</taxon>
        <taxon>Neoptera</taxon>
        <taxon>Endopterygota</taxon>
        <taxon>Diptera</taxon>
        <taxon>Nematocera</taxon>
        <taxon>Culicoidea</taxon>
        <taxon>Culicidae</taxon>
        <taxon>Culicinae</taxon>
        <taxon>Culicini</taxon>
        <taxon>Culex</taxon>
        <taxon>Culex</taxon>
    </lineage>
</organism>
<feature type="region of interest" description="Disordered" evidence="1">
    <location>
        <begin position="17"/>
        <end position="46"/>
    </location>
</feature>
<accession>A0A8D7ZZK4</accession>
<name>A0A8D7ZZK4_CULPI</name>
<dbReference type="AlphaFoldDB" id="A0A8D7ZZK4"/>
<dbReference type="EMBL" id="HBUE01005464">
    <property type="protein sequence ID" value="CAG6445788.1"/>
    <property type="molecule type" value="Transcribed_RNA"/>
</dbReference>
<proteinExistence type="predicted"/>